<evidence type="ECO:0000313" key="3">
    <source>
        <dbReference type="EMBL" id="MCS2790482.1"/>
    </source>
</evidence>
<proteinExistence type="predicted"/>
<dbReference type="Proteomes" id="UP001060104">
    <property type="component" value="Chromosome"/>
</dbReference>
<dbReference type="InterPro" id="IPR032675">
    <property type="entry name" value="LRR_dom_sf"/>
</dbReference>
<dbReference type="Proteomes" id="UP000095606">
    <property type="component" value="Unassembled WGS sequence"/>
</dbReference>
<feature type="chain" id="PRO_5044550042" evidence="1">
    <location>
        <begin position="25"/>
        <end position="381"/>
    </location>
</feature>
<evidence type="ECO:0000313" key="6">
    <source>
        <dbReference type="Proteomes" id="UP001060104"/>
    </source>
</evidence>
<dbReference type="EMBL" id="CZAE01000020">
    <property type="protein sequence ID" value="CUP90699.1"/>
    <property type="molecule type" value="Genomic_DNA"/>
</dbReference>
<dbReference type="Gene3D" id="3.80.10.10">
    <property type="entry name" value="Ribonuclease Inhibitor"/>
    <property type="match status" value="1"/>
</dbReference>
<dbReference type="EMBL" id="JANUTS010000001">
    <property type="protein sequence ID" value="MCS2790482.1"/>
    <property type="molecule type" value="Genomic_DNA"/>
</dbReference>
<name>A0A174S8C6_9BACE</name>
<organism evidence="2 5">
    <name type="scientific">Bacteroides faecis</name>
    <dbReference type="NCBI Taxonomy" id="674529"/>
    <lineage>
        <taxon>Bacteria</taxon>
        <taxon>Pseudomonadati</taxon>
        <taxon>Bacteroidota</taxon>
        <taxon>Bacteroidia</taxon>
        <taxon>Bacteroidales</taxon>
        <taxon>Bacteroidaceae</taxon>
        <taxon>Bacteroides</taxon>
    </lineage>
</organism>
<reference evidence="2 5" key="1">
    <citation type="submission" date="2015-09" db="EMBL/GenBank/DDBJ databases">
        <authorList>
            <consortium name="Pathogen Informatics"/>
        </authorList>
    </citation>
    <scope>NUCLEOTIDE SEQUENCE [LARGE SCALE GENOMIC DNA]</scope>
    <source>
        <strain evidence="2 5">2789STDY5834846</strain>
    </source>
</reference>
<accession>A0A642N1Z1</accession>
<evidence type="ECO:0000313" key="2">
    <source>
        <dbReference type="EMBL" id="CUP90699.1"/>
    </source>
</evidence>
<dbReference type="SUPFAM" id="SSF52058">
    <property type="entry name" value="L domain-like"/>
    <property type="match status" value="1"/>
</dbReference>
<reference evidence="3" key="2">
    <citation type="submission" date="2022-08" db="EMBL/GenBank/DDBJ databases">
        <title>Genome Sequencing of Bacteroides fragilis Group Isolates with Nanopore Technology.</title>
        <authorList>
            <person name="Tisza M.J."/>
            <person name="Smith D."/>
            <person name="Dekker J.P."/>
        </authorList>
    </citation>
    <scope>NUCLEOTIDE SEQUENCE</scope>
    <source>
        <strain evidence="3">BFG-351</strain>
        <strain evidence="4">BFG-527</strain>
    </source>
</reference>
<keyword evidence="1" id="KW-0732">Signal</keyword>
<dbReference type="EMBL" id="CP103141">
    <property type="protein sequence ID" value="UVQ74916.1"/>
    <property type="molecule type" value="Genomic_DNA"/>
</dbReference>
<evidence type="ECO:0000256" key="1">
    <source>
        <dbReference type="SAM" id="SignalP"/>
    </source>
</evidence>
<protein>
    <submittedName>
        <fullName evidence="2">Internalin-J</fullName>
    </submittedName>
    <submittedName>
        <fullName evidence="3">Leucine-rich repeat domain-containing protein</fullName>
    </submittedName>
</protein>
<evidence type="ECO:0000313" key="5">
    <source>
        <dbReference type="Proteomes" id="UP000095606"/>
    </source>
</evidence>
<dbReference type="Proteomes" id="UP001204548">
    <property type="component" value="Unassembled WGS sequence"/>
</dbReference>
<gene>
    <name evidence="2" type="primary">inlJ_2</name>
    <name evidence="2" type="ORF">ERS852461_03681</name>
    <name evidence="3" type="ORF">NXW97_00250</name>
    <name evidence="4" type="ORF">NXY30_00255</name>
</gene>
<evidence type="ECO:0000313" key="4">
    <source>
        <dbReference type="EMBL" id="UVQ74916.1"/>
    </source>
</evidence>
<keyword evidence="6" id="KW-1185">Reference proteome</keyword>
<dbReference type="RefSeq" id="WP_010539423.1">
    <property type="nucleotide sequence ID" value="NZ_CABMFH010000017.1"/>
</dbReference>
<feature type="signal peptide" evidence="1">
    <location>
        <begin position="1"/>
        <end position="24"/>
    </location>
</feature>
<dbReference type="PROSITE" id="PS51257">
    <property type="entry name" value="PROKAR_LIPOPROTEIN"/>
    <property type="match status" value="1"/>
</dbReference>
<accession>A0A174S8C6</accession>
<dbReference type="AlphaFoldDB" id="A0A174S8C6"/>
<sequence length="381" mass="42386">MKQSKLLLGLIGICLLFGFSSCEGEDKSVFGDDFEIPELTDANTIQFTVDVTGEWKALQIIVGGGRMAVEWGDGRLQKVENTDANPVIHYKYGNSKTYRVRIWAEELEFCSVGNEATPFSDLRLGYLPKMKTLNLNSFLDTPELDLSTSCPNVETINIGNWADLERIDLSQCVKIQTIDVYSNPELTLLKLGQLPALRSLKCIFNDALVSLSFKGLTNLSDVQCGSNPQLSIIETGEKINVRSLSIGDCAFRSLEFINSFPLLQELSCSSNNLTSLDLSELPLLRSVDCSDNKKLVHLQIPEQNSVNPILQNLDCSFCYLDEKELNAIFCVLPVAPNPYPEYPSGYGITFNGNPGSENCDRKLVEDKGWNIFVNPEDLINR</sequence>
<dbReference type="GeneID" id="69587213"/>